<dbReference type="InterPro" id="IPR015813">
    <property type="entry name" value="Pyrv/PenolPyrv_kinase-like_dom"/>
</dbReference>
<evidence type="ECO:0000256" key="3">
    <source>
        <dbReference type="ARBA" id="ARBA00023239"/>
    </source>
</evidence>
<gene>
    <name evidence="5" type="ORF">NBM05_11250</name>
</gene>
<evidence type="ECO:0000256" key="1">
    <source>
        <dbReference type="ARBA" id="ARBA00005568"/>
    </source>
</evidence>
<comment type="caution">
    <text evidence="5">The sequence shown here is derived from an EMBL/GenBank/DDBJ whole genome shotgun (WGS) entry which is preliminary data.</text>
</comment>
<keyword evidence="6" id="KW-1185">Reference proteome</keyword>
<keyword evidence="3 5" id="KW-0456">Lyase</keyword>
<dbReference type="InterPro" id="IPR040442">
    <property type="entry name" value="Pyrv_kinase-like_dom_sf"/>
</dbReference>
<keyword evidence="2" id="KW-0479">Metal-binding</keyword>
<dbReference type="InterPro" id="IPR050251">
    <property type="entry name" value="HpcH-HpaI_aldolase"/>
</dbReference>
<sequence length="259" mass="27122">MITPLNRGALARRIREGHRTVGSFSGLGTPAAAEVMAAAGAEWVLLDLEHGGGTEEHVGPTAVATGAYGAATLVRVEQADRTRIGRALDAGAAGVMLPRLSSAEEVREAVRHLRYPPEGDRGVATYNRSVRWGLDREALRRSNREAIAIVQIETIGALEEVEEIAAIDGVDALFVGPLDLSYALGTPLDFDSEAFRAAVERVLAAASSAGICAGTLSPTAEAAQERAEQGFRFLAVGSDSTLLAAATSSLVQRLAPDHT</sequence>
<dbReference type="Pfam" id="PF03328">
    <property type="entry name" value="HpcH_HpaI"/>
    <property type="match status" value="1"/>
</dbReference>
<dbReference type="Proteomes" id="UP001139502">
    <property type="component" value="Unassembled WGS sequence"/>
</dbReference>
<organism evidence="5 6">
    <name type="scientific">Rothia santali</name>
    <dbReference type="NCBI Taxonomy" id="2949643"/>
    <lineage>
        <taxon>Bacteria</taxon>
        <taxon>Bacillati</taxon>
        <taxon>Actinomycetota</taxon>
        <taxon>Actinomycetes</taxon>
        <taxon>Micrococcales</taxon>
        <taxon>Micrococcaceae</taxon>
        <taxon>Rothia</taxon>
    </lineage>
</organism>
<proteinExistence type="inferred from homology"/>
<dbReference type="GO" id="GO:0005737">
    <property type="term" value="C:cytoplasm"/>
    <property type="evidence" value="ECO:0007669"/>
    <property type="project" value="TreeGrafter"/>
</dbReference>
<dbReference type="InterPro" id="IPR005000">
    <property type="entry name" value="Aldolase/citrate-lyase_domain"/>
</dbReference>
<dbReference type="Gene3D" id="3.20.20.60">
    <property type="entry name" value="Phosphoenolpyruvate-binding domains"/>
    <property type="match status" value="1"/>
</dbReference>
<evidence type="ECO:0000313" key="6">
    <source>
        <dbReference type="Proteomes" id="UP001139502"/>
    </source>
</evidence>
<dbReference type="PANTHER" id="PTHR30502:SF0">
    <property type="entry name" value="PHOSPHOENOLPYRUVATE CARBOXYLASE FAMILY PROTEIN"/>
    <property type="match status" value="1"/>
</dbReference>
<evidence type="ECO:0000259" key="4">
    <source>
        <dbReference type="Pfam" id="PF03328"/>
    </source>
</evidence>
<dbReference type="GO" id="GO:0016832">
    <property type="term" value="F:aldehyde-lyase activity"/>
    <property type="evidence" value="ECO:0007669"/>
    <property type="project" value="TreeGrafter"/>
</dbReference>
<feature type="domain" description="HpcH/HpaI aldolase/citrate lyase" evidence="4">
    <location>
        <begin position="22"/>
        <end position="244"/>
    </location>
</feature>
<accession>A0A9X2HC03</accession>
<dbReference type="SUPFAM" id="SSF51621">
    <property type="entry name" value="Phosphoenolpyruvate/pyruvate domain"/>
    <property type="match status" value="1"/>
</dbReference>
<evidence type="ECO:0000313" key="5">
    <source>
        <dbReference type="EMBL" id="MCP3426561.1"/>
    </source>
</evidence>
<dbReference type="AlphaFoldDB" id="A0A9X2HC03"/>
<dbReference type="RefSeq" id="WP_254167387.1">
    <property type="nucleotide sequence ID" value="NZ_JANAFB010000029.1"/>
</dbReference>
<evidence type="ECO:0000256" key="2">
    <source>
        <dbReference type="ARBA" id="ARBA00022723"/>
    </source>
</evidence>
<dbReference type="GO" id="GO:0046872">
    <property type="term" value="F:metal ion binding"/>
    <property type="evidence" value="ECO:0007669"/>
    <property type="project" value="UniProtKB-KW"/>
</dbReference>
<reference evidence="5" key="1">
    <citation type="submission" date="2022-06" db="EMBL/GenBank/DDBJ databases">
        <title>Rothia sp. isolated from sandalwood seedling.</title>
        <authorList>
            <person name="Tuikhar N."/>
            <person name="Kirdat K."/>
            <person name="Thorat V."/>
            <person name="Swetha P."/>
            <person name="Padma S."/>
            <person name="Sundararaj R."/>
            <person name="Yadav A."/>
        </authorList>
    </citation>
    <scope>NUCLEOTIDE SEQUENCE</scope>
    <source>
        <strain evidence="5">AR01</strain>
    </source>
</reference>
<protein>
    <submittedName>
        <fullName evidence="5">Aldolase/citrate lyase family protein</fullName>
    </submittedName>
</protein>
<name>A0A9X2HC03_9MICC</name>
<comment type="similarity">
    <text evidence="1">Belongs to the HpcH/HpaI aldolase family.</text>
</comment>
<dbReference type="PANTHER" id="PTHR30502">
    <property type="entry name" value="2-KETO-3-DEOXY-L-RHAMNONATE ALDOLASE"/>
    <property type="match status" value="1"/>
</dbReference>
<dbReference type="EMBL" id="JANAFB010000029">
    <property type="protein sequence ID" value="MCP3426561.1"/>
    <property type="molecule type" value="Genomic_DNA"/>
</dbReference>